<keyword evidence="2" id="KW-1185">Reference proteome</keyword>
<accession>A0A4C1X381</accession>
<organism evidence="1 2">
    <name type="scientific">Eumeta variegata</name>
    <name type="common">Bagworm moth</name>
    <name type="synonym">Eumeta japonica</name>
    <dbReference type="NCBI Taxonomy" id="151549"/>
    <lineage>
        <taxon>Eukaryota</taxon>
        <taxon>Metazoa</taxon>
        <taxon>Ecdysozoa</taxon>
        <taxon>Arthropoda</taxon>
        <taxon>Hexapoda</taxon>
        <taxon>Insecta</taxon>
        <taxon>Pterygota</taxon>
        <taxon>Neoptera</taxon>
        <taxon>Endopterygota</taxon>
        <taxon>Lepidoptera</taxon>
        <taxon>Glossata</taxon>
        <taxon>Ditrysia</taxon>
        <taxon>Tineoidea</taxon>
        <taxon>Psychidae</taxon>
        <taxon>Oiketicinae</taxon>
        <taxon>Eumeta</taxon>
    </lineage>
</organism>
<reference evidence="1 2" key="1">
    <citation type="journal article" date="2019" name="Commun. Biol.">
        <title>The bagworm genome reveals a unique fibroin gene that provides high tensile strength.</title>
        <authorList>
            <person name="Kono N."/>
            <person name="Nakamura H."/>
            <person name="Ohtoshi R."/>
            <person name="Tomita M."/>
            <person name="Numata K."/>
            <person name="Arakawa K."/>
        </authorList>
    </citation>
    <scope>NUCLEOTIDE SEQUENCE [LARGE SCALE GENOMIC DNA]</scope>
</reference>
<gene>
    <name evidence="1" type="ORF">EVAR_58142_1</name>
</gene>
<comment type="caution">
    <text evidence="1">The sequence shown here is derived from an EMBL/GenBank/DDBJ whole genome shotgun (WGS) entry which is preliminary data.</text>
</comment>
<evidence type="ECO:0000313" key="1">
    <source>
        <dbReference type="EMBL" id="GBP56695.1"/>
    </source>
</evidence>
<dbReference type="EMBL" id="BGZK01000699">
    <property type="protein sequence ID" value="GBP56695.1"/>
    <property type="molecule type" value="Genomic_DNA"/>
</dbReference>
<protein>
    <submittedName>
        <fullName evidence="1">Uncharacterized protein</fullName>
    </submittedName>
</protein>
<dbReference type="Proteomes" id="UP000299102">
    <property type="component" value="Unassembled WGS sequence"/>
</dbReference>
<evidence type="ECO:0000313" key="2">
    <source>
        <dbReference type="Proteomes" id="UP000299102"/>
    </source>
</evidence>
<sequence length="107" mass="11825">MTTAETGGLTSCLSLRTSGETDNCRYEETPLLLVVFIKIEASRDRAACKSPSHFSCVTASERFKVEGKLADSDRSPPTRDTRKLSSHRCVIGFLEENRISNTPLKSD</sequence>
<name>A0A4C1X381_EUMVA</name>
<dbReference type="AlphaFoldDB" id="A0A4C1X381"/>
<proteinExistence type="predicted"/>